<sequence>MCLSVCVCVRVCGVDSVLKQMAEIRDHDRRLRLVEADLEYCASALSWMVEAFSQSNLIKPTRPPPTPKELVLSSA</sequence>
<protein>
    <submittedName>
        <fullName evidence="1">Uncharacterized protein</fullName>
    </submittedName>
</protein>
<evidence type="ECO:0000313" key="2">
    <source>
        <dbReference type="Proteomes" id="UP001044222"/>
    </source>
</evidence>
<accession>A0A9D3LN24</accession>
<name>A0A9D3LN24_ANGAN</name>
<dbReference type="AlphaFoldDB" id="A0A9D3LN24"/>
<reference evidence="1" key="1">
    <citation type="submission" date="2021-01" db="EMBL/GenBank/DDBJ databases">
        <title>A chromosome-scale assembly of European eel, Anguilla anguilla.</title>
        <authorList>
            <person name="Henkel C."/>
            <person name="Jong-Raadsen S.A."/>
            <person name="Dufour S."/>
            <person name="Weltzien F.-A."/>
            <person name="Palstra A.P."/>
            <person name="Pelster B."/>
            <person name="Spaink H.P."/>
            <person name="Van Den Thillart G.E."/>
            <person name="Jansen H."/>
            <person name="Zahm M."/>
            <person name="Klopp C."/>
            <person name="Cedric C."/>
            <person name="Louis A."/>
            <person name="Berthelot C."/>
            <person name="Parey E."/>
            <person name="Roest Crollius H."/>
            <person name="Montfort J."/>
            <person name="Robinson-Rechavi M."/>
            <person name="Bucao C."/>
            <person name="Bouchez O."/>
            <person name="Gislard M."/>
            <person name="Lluch J."/>
            <person name="Milhes M."/>
            <person name="Lampietro C."/>
            <person name="Lopez Roques C."/>
            <person name="Donnadieu C."/>
            <person name="Braasch I."/>
            <person name="Desvignes T."/>
            <person name="Postlethwait J."/>
            <person name="Bobe J."/>
            <person name="Guiguen Y."/>
            <person name="Dirks R."/>
        </authorList>
    </citation>
    <scope>NUCLEOTIDE SEQUENCE</scope>
    <source>
        <strain evidence="1">Tag_6206</strain>
        <tissue evidence="1">Liver</tissue>
    </source>
</reference>
<proteinExistence type="predicted"/>
<dbReference type="Proteomes" id="UP001044222">
    <property type="component" value="Chromosome 17"/>
</dbReference>
<dbReference type="EMBL" id="JAFIRN010000017">
    <property type="protein sequence ID" value="KAG5832030.1"/>
    <property type="molecule type" value="Genomic_DNA"/>
</dbReference>
<comment type="caution">
    <text evidence="1">The sequence shown here is derived from an EMBL/GenBank/DDBJ whole genome shotgun (WGS) entry which is preliminary data.</text>
</comment>
<keyword evidence="2" id="KW-1185">Reference proteome</keyword>
<gene>
    <name evidence="1" type="ORF">ANANG_G00286780</name>
</gene>
<organism evidence="1 2">
    <name type="scientific">Anguilla anguilla</name>
    <name type="common">European freshwater eel</name>
    <name type="synonym">Muraena anguilla</name>
    <dbReference type="NCBI Taxonomy" id="7936"/>
    <lineage>
        <taxon>Eukaryota</taxon>
        <taxon>Metazoa</taxon>
        <taxon>Chordata</taxon>
        <taxon>Craniata</taxon>
        <taxon>Vertebrata</taxon>
        <taxon>Euteleostomi</taxon>
        <taxon>Actinopterygii</taxon>
        <taxon>Neopterygii</taxon>
        <taxon>Teleostei</taxon>
        <taxon>Anguilliformes</taxon>
        <taxon>Anguillidae</taxon>
        <taxon>Anguilla</taxon>
    </lineage>
</organism>
<evidence type="ECO:0000313" key="1">
    <source>
        <dbReference type="EMBL" id="KAG5832030.1"/>
    </source>
</evidence>